<dbReference type="SUPFAM" id="SSF81324">
    <property type="entry name" value="Voltage-gated potassium channels"/>
    <property type="match status" value="1"/>
</dbReference>
<feature type="compositionally biased region" description="Basic and acidic residues" evidence="5">
    <location>
        <begin position="50"/>
        <end position="61"/>
    </location>
</feature>
<feature type="region of interest" description="Disordered" evidence="5">
    <location>
        <begin position="1002"/>
        <end position="1122"/>
    </location>
</feature>
<dbReference type="OrthoDB" id="446493at2759"/>
<feature type="compositionally biased region" description="Basic residues" evidence="5">
    <location>
        <begin position="1058"/>
        <end position="1069"/>
    </location>
</feature>
<feature type="region of interest" description="Disordered" evidence="5">
    <location>
        <begin position="2443"/>
        <end position="2492"/>
    </location>
</feature>
<dbReference type="GO" id="GO:0003676">
    <property type="term" value="F:nucleic acid binding"/>
    <property type="evidence" value="ECO:0007669"/>
    <property type="project" value="InterPro"/>
</dbReference>
<evidence type="ECO:0000313" key="9">
    <source>
        <dbReference type="EMBL" id="CAL1171392.1"/>
    </source>
</evidence>
<gene>
    <name evidence="8" type="ORF">C1SCF055_LOCUS42619</name>
</gene>
<dbReference type="GO" id="GO:0005886">
    <property type="term" value="C:plasma membrane"/>
    <property type="evidence" value="ECO:0007669"/>
    <property type="project" value="TreeGrafter"/>
</dbReference>
<keyword evidence="10" id="KW-0406">Ion transport</keyword>
<evidence type="ECO:0000256" key="1">
    <source>
        <dbReference type="ARBA" id="ARBA00004141"/>
    </source>
</evidence>
<dbReference type="Gene3D" id="1.10.287.70">
    <property type="match status" value="1"/>
</dbReference>
<dbReference type="InterPro" id="IPR005821">
    <property type="entry name" value="Ion_trans_dom"/>
</dbReference>
<sequence length="3371" mass="380680">MLVRIKDARSISFARAAAISGGLTLRPCVKKSVRRRAWKVRGGRPGSPAGHDRRDRRDRRVAAGTSSGHAVAADARAIFWGHLNVRRWLLCTGEESEDLLGGRRCVLSALADLAASPLEKRSIDDLIQLGKASHKERALQLHETLKVGLARCAMRLTNMPLGFCHAPSIRRVSLTYVQNFKQVMDFEDKEGRSGLCSEEYNAITNGIFNQHRGTMLDVAKGVFEFNEDLNQLFGPDLELAELRHLQLIQDIEDSLDEFFTNRLTLRLMISHIQALNANKNVNSDGEAMVGVVNVSTHPITILSRAYVATRFMCMRDFQTAPELLVNGTMHDEYVQQGSMGRGGTAIPNETCVIQPERSRPLWKWDTLCAFLLVLVAILTPFEAGFLEGDLFSWMGIFNIITNLFFLIDMLMQFFIAYPIETRYGPRWILQKRLIAVRYLKGWFAIDLASTLPLDYLSPGSGLGLLRTIRLLRLLKLLRLARGIRVVRRYQAEFGLSYRKMTLYLLFFSVLAVSHWLACTLGIVHKFAIEHEICSRLDLEEGRTDCSTSWLTEGMRYHADWGDSENPTVDIFEAYIMAFYTGITILVHPHAHEATGTGERLLFTILLLIGGFMWTQVISRSTAIASSLNAHQLAHQQTMDDLNNIANRLSLSFDMKVRLRKFFLRSQAQHEYQAWQEILSRMSPQLRRDTYREVNVHWVKKVRFFDGCSTSFLTGIAEILEIKMFAEQEHFGQLFHMYIMMGGTASRVINFNLLLPGMIWGEDHLLLSNPDLVCSNIAVSLTVVEVQELSKEGFDSVLQDFPDHAQILRREVVKFIVIRGVKRFAHLTLQAREKQEGLTRSPTASPASAWNKRLSGDDTEKSATSPELNHGETLELDGNAQSVIDGARLISMQYNAAKHRFSKDLAKIPISSQSISGGSKLRSEFRRSQVKRESQGKRKPIHDAGTAAAVAWYSPMDAAAAATAAAVQAADSTLGEKFTDWNMRQDELEESVFSRLDELSELMESRPEELPIPDDEEGVSEGEGKANSPEPLEDVKAPKSKEAEGPKPGKQPSREAMTRKRSRSAPRSRKEKFEEDQDDQGSKFHTPASWENPTGKGRGGGTSGGREIQRSTGRVEAKEELASQLQQDIERAMFAQLRQEKEELQQQVSRLEAKLQQQGKHKARRSTPQCAPEEPTLQSKTPPHSTPQCAPEEPALHPKTPPYGRKQCAPEEPTLPPKTPPRPPPEDLPPLPDWPESFGFYEMHEDEGRIKRRVKDVEDFQHAEHCMDSSSEEAAQERAERRRYWQAPVLKEEDTRSARGAEVASLMKQAAQGMGQKMYTQSEVDKMMREFEETRKAEEERTRRGERGDEGLRSFQVTLPPLPEPQVHNASLEAGDWLTQIKPLISDVSVHASEWWEAVLKETDKQYQQWLTAAPLDKLKVTPPNTEQLVQGHERLAQRIAVLLMQALPPGLRQEMVSARQMDAPNILFRIYKTYQPGGLAERRHTLSQLTNTATAATPTEAVASLRLWRRQAQRATELKATMPDAVLQVRALTAIMEGLLAKDSQASFRVSSHRMANGIDVAPTEEDIGLFYDLLLAEAEHMVTSTATQADLGTSDNKPQEEWAQASPVSVKLAAGETQMRQCSDTTTLLVEEPVQAIIPVAKVIDLGYVVHWDRDACRIEHVRHGRIPVEMSQGCPTVPREWGEKLMEEVEEAERKKGRLRAIMKLDVLAEDEHEKRIAELKATFPQVPIRILERIPGEKEWDPDQVPFNRQKRRQIEQAKMIVINMCSGPNTERWKEVEKKQGVVVLNLDVLLGVNVMDPHVGGWLESLIATGKVVFWTAGPPCRTVSFCRQRGLVDGGPKPVRAREGPLRFGLPNITASMQEQADHDTALWLKNLWYMKLVKQANPQAEVMVEQPRDPAEWQTQVQDCPTFLVWPETAQVMKDLQLTPVKFCQGSMGHPTAKPTTILTDVRELQHLQDTPTGAHSKQWPEDLRSRVAMSKTLAAWAPGLVEVIKIAMKRKVEESPGLKAISAKEREAIREWRTHVDMNHMPYRKDCGICVEAMGKDRPHRRQRNPAPFTLSLDIGGPFVEGVDQVNYHKPKYILIGVMTIPMWKGRPMVEGLRKLGGDEEPMEELPRPPEESEVVLSGELEEEDGAEPSSPQQEAPGNPQQDAAPGSPQAPADSDDLDPFQGQDDRQAEESEARIKDLDAQNQKWKEFMGGGTDFTVKSLTMAVPIRARRAKVAIKGLAQIVARLRAMHIPITRIHTDRAQEFCGKEFQQWLENRDLWHTTTAGDEPSANARAENHLKLLKGRTRTLMKTAQCELTYWPLALRYASEERFRSQLRECGVPAPPMLPFGIRGYAKKKAWQDKHAMWRAPMMGVRVWGPACDMSMTSKGYFLQVEGTNQFMRSTVIIIPKQSPTVLDPVNGGAPGAPHPQQHAGVVEPPQANAGVDEALLYSPSLGPDDIDHPGDLLDDNPNPGELELAPHDPPRRRVNGKKGPQFYDGRPFEPTLRHLKVGGEWEEEEEWRQWYKQWRRCNKAKDLAVMEHDGLVTWIKEERQTARDPQTLQVMLEAEQKLNQLEATLEREAKISKVSLEQEAEEEVLQTRVIPLEEVKRDMASWKPVFQKEYDALVAGPVTPIFEKEWREMERQEVPVEVLPAKAIASKKPPNRKKGRVVVCGNFTEDRDGQDVSVGGVCAMAVRGMVHVATCKQWAIGSIDVTGAFLQAPRRQKATTSIVQPPRLLHQLGITKTDERWRVNCALYGFVESPADWAACRDTELKKMTWEEGDWFYWLERSPEQHLWKVKKAKKMQKEGEQGATAGWIAVYVDDFLVTMPTTEIAAAFRRIKETWKCSEEEYVVQEHAMRFCGYELRKREDGGMELTQEGYITDILQKYGVSSTENTPVPKFEDAEDEQEPPIAIIKEAQALCGELLWIAGRTRPDVAYGVGLMSRLIHRRPTLVVQIGHHMLRYLHGSSHLGLVYKPVKETEEEWKRLKVLADTSFAPPHEKYRSVQAVVVEHGTNILAWQSARQAFITHSTAEAELVGYSEAFQIGEATSALLQVLEICASKSLIGDSKAALAQLLGDTGPWRTRHLRLRSAKLREALRGPGVGGFQPRICALRPDGQSHGRRGGIADRGRAAMPLLNQRRQAAAELSVPSPASNHSEELEIGHELQSVQELQSMLASLELQPEPERENPSGSGSAEQPSNESHEQRQEEAAEPWLLPQFQTIQRSSKDQWNFTLWDQGWAIREHRKHRVRAFHPVHSSTPFDCAILDSERVTRKVCPREEIVTDQWTAANAWRGEEMLEEQQELMLFFKQKMAQESLREEVLNDEENGTRPSQSARSSTSSRFRMFQTLPSVPKKPDLRPDSDDMPKFQTFHQDRS</sequence>
<feature type="compositionally biased region" description="Basic and acidic residues" evidence="5">
    <location>
        <begin position="920"/>
        <end position="935"/>
    </location>
</feature>
<feature type="region of interest" description="Disordered" evidence="5">
    <location>
        <begin position="37"/>
        <end position="66"/>
    </location>
</feature>
<dbReference type="InterPro" id="IPR036397">
    <property type="entry name" value="RNaseH_sf"/>
</dbReference>
<evidence type="ECO:0000256" key="5">
    <source>
        <dbReference type="SAM" id="MobiDB-lite"/>
    </source>
</evidence>
<feature type="domain" description="Integrase catalytic" evidence="7">
    <location>
        <begin position="2168"/>
        <end position="2347"/>
    </location>
</feature>
<proteinExistence type="predicted"/>
<dbReference type="InterPro" id="IPR018955">
    <property type="entry name" value="BCDHK/PDK_N"/>
</dbReference>
<evidence type="ECO:0000256" key="3">
    <source>
        <dbReference type="ARBA" id="ARBA00022989"/>
    </source>
</evidence>
<dbReference type="InterPro" id="IPR013103">
    <property type="entry name" value="RVT_2"/>
</dbReference>
<dbReference type="Proteomes" id="UP001152797">
    <property type="component" value="Unassembled WGS sequence"/>
</dbReference>
<feature type="region of interest" description="Disordered" evidence="5">
    <location>
        <begin position="913"/>
        <end position="941"/>
    </location>
</feature>
<protein>
    <recommendedName>
        <fullName evidence="7">Integrase catalytic domain-containing protein</fullName>
    </recommendedName>
</protein>
<dbReference type="GO" id="GO:0015074">
    <property type="term" value="P:DNA integration"/>
    <property type="evidence" value="ECO:0007669"/>
    <property type="project" value="InterPro"/>
</dbReference>
<organism evidence="8">
    <name type="scientific">Cladocopium goreaui</name>
    <dbReference type="NCBI Taxonomy" id="2562237"/>
    <lineage>
        <taxon>Eukaryota</taxon>
        <taxon>Sar</taxon>
        <taxon>Alveolata</taxon>
        <taxon>Dinophyceae</taxon>
        <taxon>Suessiales</taxon>
        <taxon>Symbiodiniaceae</taxon>
        <taxon>Cladocopium</taxon>
    </lineage>
</organism>
<dbReference type="Gene3D" id="2.60.120.10">
    <property type="entry name" value="Jelly Rolls"/>
    <property type="match status" value="1"/>
</dbReference>
<dbReference type="Gene3D" id="3.30.420.10">
    <property type="entry name" value="Ribonuclease H-like superfamily/Ribonuclease H"/>
    <property type="match status" value="1"/>
</dbReference>
<feature type="compositionally biased region" description="Basic and acidic residues" evidence="5">
    <location>
        <begin position="2176"/>
        <end position="2192"/>
    </location>
</feature>
<dbReference type="InterPro" id="IPR018490">
    <property type="entry name" value="cNMP-bd_dom_sf"/>
</dbReference>
<evidence type="ECO:0000256" key="4">
    <source>
        <dbReference type="ARBA" id="ARBA00023136"/>
    </source>
</evidence>
<feature type="region of interest" description="Disordered" evidence="5">
    <location>
        <begin position="2111"/>
        <end position="2192"/>
    </location>
</feature>
<feature type="region of interest" description="Disordered" evidence="5">
    <location>
        <begin position="3313"/>
        <end position="3371"/>
    </location>
</feature>
<dbReference type="InterPro" id="IPR001584">
    <property type="entry name" value="Integrase_cat-core"/>
</dbReference>
<feature type="transmembrane region" description="Helical" evidence="6">
    <location>
        <begin position="600"/>
        <end position="618"/>
    </location>
</feature>
<dbReference type="Pfam" id="PF10436">
    <property type="entry name" value="BCDHK_Adom3"/>
    <property type="match status" value="1"/>
</dbReference>
<dbReference type="GO" id="GO:0042391">
    <property type="term" value="P:regulation of membrane potential"/>
    <property type="evidence" value="ECO:0007669"/>
    <property type="project" value="TreeGrafter"/>
</dbReference>
<keyword evidence="2 6" id="KW-0812">Transmembrane</keyword>
<dbReference type="PANTHER" id="PTHR10217">
    <property type="entry name" value="VOLTAGE AND LIGAND GATED POTASSIUM CHANNEL"/>
    <property type="match status" value="1"/>
</dbReference>
<dbReference type="InterPro" id="IPR036784">
    <property type="entry name" value="AK/P_DHK_N_sf"/>
</dbReference>
<comment type="caution">
    <text evidence="8">The sequence shown here is derived from an EMBL/GenBank/DDBJ whole genome shotgun (WGS) entry which is preliminary data.</text>
</comment>
<dbReference type="Pfam" id="PF00520">
    <property type="entry name" value="Ion_trans"/>
    <property type="match status" value="1"/>
</dbReference>
<evidence type="ECO:0000313" key="11">
    <source>
        <dbReference type="Proteomes" id="UP001152797"/>
    </source>
</evidence>
<evidence type="ECO:0000259" key="7">
    <source>
        <dbReference type="PROSITE" id="PS50994"/>
    </source>
</evidence>
<feature type="compositionally biased region" description="Polar residues" evidence="5">
    <location>
        <begin position="837"/>
        <end position="847"/>
    </location>
</feature>
<feature type="compositionally biased region" description="Pro residues" evidence="5">
    <location>
        <begin position="1212"/>
        <end position="1232"/>
    </location>
</feature>
<evidence type="ECO:0000256" key="6">
    <source>
        <dbReference type="SAM" id="Phobius"/>
    </source>
</evidence>
<keyword evidence="4 6" id="KW-0472">Membrane</keyword>
<feature type="compositionally biased region" description="Basic and acidic residues" evidence="5">
    <location>
        <begin position="1106"/>
        <end position="1120"/>
    </location>
</feature>
<keyword evidence="10" id="KW-0407">Ion channel</keyword>
<dbReference type="Gene3D" id="1.20.140.20">
    <property type="entry name" value="Alpha-ketoacid/pyruvate dehydrogenase kinase, N-terminal domain"/>
    <property type="match status" value="1"/>
</dbReference>
<dbReference type="EMBL" id="CAMXCT010006670">
    <property type="protein sequence ID" value="CAI4018017.1"/>
    <property type="molecule type" value="Genomic_DNA"/>
</dbReference>
<dbReference type="SUPFAM" id="SSF53098">
    <property type="entry name" value="Ribonuclease H-like"/>
    <property type="match status" value="1"/>
</dbReference>
<feature type="compositionally biased region" description="Polar residues" evidence="5">
    <location>
        <begin position="2142"/>
        <end position="2154"/>
    </location>
</feature>
<evidence type="ECO:0000313" key="10">
    <source>
        <dbReference type="EMBL" id="CAL4805329.1"/>
    </source>
</evidence>
<dbReference type="InterPro" id="IPR050818">
    <property type="entry name" value="KCNH_animal-type"/>
</dbReference>
<feature type="region of interest" description="Disordered" evidence="5">
    <location>
        <begin position="1331"/>
        <end position="1351"/>
    </location>
</feature>
<dbReference type="InterPro" id="IPR014710">
    <property type="entry name" value="RmlC-like_jellyroll"/>
</dbReference>
<dbReference type="EMBL" id="CAMXCT020006670">
    <property type="protein sequence ID" value="CAL1171392.1"/>
    <property type="molecule type" value="Genomic_DNA"/>
</dbReference>
<dbReference type="EMBL" id="CAMXCT030006670">
    <property type="protein sequence ID" value="CAL4805329.1"/>
    <property type="molecule type" value="Genomic_DNA"/>
</dbReference>
<feature type="transmembrane region" description="Helical" evidence="6">
    <location>
        <begin position="367"/>
        <end position="386"/>
    </location>
</feature>
<dbReference type="SUPFAM" id="SSF51206">
    <property type="entry name" value="cAMP-binding domain-like"/>
    <property type="match status" value="1"/>
</dbReference>
<reference evidence="8" key="1">
    <citation type="submission" date="2022-10" db="EMBL/GenBank/DDBJ databases">
        <authorList>
            <person name="Chen Y."/>
            <person name="Dougan E. K."/>
            <person name="Chan C."/>
            <person name="Rhodes N."/>
            <person name="Thang M."/>
        </authorList>
    </citation>
    <scope>NUCLEOTIDE SEQUENCE</scope>
</reference>
<dbReference type="GO" id="GO:0005249">
    <property type="term" value="F:voltage-gated potassium channel activity"/>
    <property type="evidence" value="ECO:0007669"/>
    <property type="project" value="TreeGrafter"/>
</dbReference>
<feature type="transmembrane region" description="Helical" evidence="6">
    <location>
        <begin position="392"/>
        <end position="417"/>
    </location>
</feature>
<dbReference type="PROSITE" id="PS50994">
    <property type="entry name" value="INTEGRASE"/>
    <property type="match status" value="1"/>
</dbReference>
<evidence type="ECO:0000256" key="2">
    <source>
        <dbReference type="ARBA" id="ARBA00022692"/>
    </source>
</evidence>
<dbReference type="InterPro" id="IPR012337">
    <property type="entry name" value="RNaseH-like_sf"/>
</dbReference>
<feature type="transmembrane region" description="Helical" evidence="6">
    <location>
        <begin position="501"/>
        <end position="522"/>
    </location>
</feature>
<feature type="region of interest" description="Disordered" evidence="5">
    <location>
        <begin position="834"/>
        <end position="872"/>
    </location>
</feature>
<keyword evidence="11" id="KW-1185">Reference proteome</keyword>
<feature type="compositionally biased region" description="Polar residues" evidence="5">
    <location>
        <begin position="3184"/>
        <end position="3195"/>
    </location>
</feature>
<reference evidence="9" key="2">
    <citation type="submission" date="2024-04" db="EMBL/GenBank/DDBJ databases">
        <authorList>
            <person name="Chen Y."/>
            <person name="Shah S."/>
            <person name="Dougan E. K."/>
            <person name="Thang M."/>
            <person name="Chan C."/>
        </authorList>
    </citation>
    <scope>NUCLEOTIDE SEQUENCE [LARGE SCALE GENOMIC DNA]</scope>
</reference>
<comment type="subcellular location">
    <subcellularLocation>
        <location evidence="1">Membrane</location>
        <topology evidence="1">Multi-pass membrane protein</topology>
    </subcellularLocation>
</comment>
<dbReference type="SUPFAM" id="SSF69012">
    <property type="entry name" value="alpha-ketoacid dehydrogenase kinase, N-terminal domain"/>
    <property type="match status" value="1"/>
</dbReference>
<feature type="compositionally biased region" description="Basic and acidic residues" evidence="5">
    <location>
        <begin position="1032"/>
        <end position="1057"/>
    </location>
</feature>
<keyword evidence="3 6" id="KW-1133">Transmembrane helix</keyword>
<dbReference type="PANTHER" id="PTHR10217:SF435">
    <property type="entry name" value="POTASSIUM VOLTAGE-GATED CHANNEL PROTEIN EAG"/>
    <property type="match status" value="1"/>
</dbReference>
<feature type="compositionally biased region" description="Acidic residues" evidence="5">
    <location>
        <begin position="1010"/>
        <end position="1019"/>
    </location>
</feature>
<feature type="compositionally biased region" description="Basic and acidic residues" evidence="5">
    <location>
        <begin position="3349"/>
        <end position="3371"/>
    </location>
</feature>
<keyword evidence="10" id="KW-0813">Transport</keyword>
<name>A0A9P1GNE4_9DINO</name>
<feature type="compositionally biased region" description="Low complexity" evidence="5">
    <location>
        <begin position="3325"/>
        <end position="3339"/>
    </location>
</feature>
<evidence type="ECO:0000313" key="8">
    <source>
        <dbReference type="EMBL" id="CAI4018017.1"/>
    </source>
</evidence>
<accession>A0A9P1GNE4</accession>
<dbReference type="Pfam" id="PF07727">
    <property type="entry name" value="RVT_2"/>
    <property type="match status" value="1"/>
</dbReference>
<feature type="region of interest" description="Disordered" evidence="5">
    <location>
        <begin position="1140"/>
        <end position="1238"/>
    </location>
</feature>
<feature type="compositionally biased region" description="Polar residues" evidence="5">
    <location>
        <begin position="1175"/>
        <end position="1187"/>
    </location>
</feature>
<feature type="transmembrane region" description="Helical" evidence="6">
    <location>
        <begin position="570"/>
        <end position="588"/>
    </location>
</feature>
<feature type="region of interest" description="Disordered" evidence="5">
    <location>
        <begin position="3175"/>
        <end position="3209"/>
    </location>
</feature>